<dbReference type="Pfam" id="PF03203">
    <property type="entry name" value="MerC"/>
    <property type="match status" value="1"/>
</dbReference>
<protein>
    <recommendedName>
        <fullName evidence="4">MerC mercury resistance protein</fullName>
    </recommendedName>
</protein>
<keyword evidence="1" id="KW-0472">Membrane</keyword>
<dbReference type="KEGG" id="muc:MuYL_4717"/>
<feature type="transmembrane region" description="Helical" evidence="1">
    <location>
        <begin position="76"/>
        <end position="95"/>
    </location>
</feature>
<keyword evidence="3" id="KW-1185">Reference proteome</keyword>
<proteinExistence type="predicted"/>
<dbReference type="AlphaFoldDB" id="A0A223P3H6"/>
<dbReference type="EMBL" id="CP022743">
    <property type="protein sequence ID" value="ASU36600.1"/>
    <property type="molecule type" value="Genomic_DNA"/>
</dbReference>
<dbReference type="InterPro" id="IPR004891">
    <property type="entry name" value="Mercury-R_MerC"/>
</dbReference>
<evidence type="ECO:0008006" key="4">
    <source>
        <dbReference type="Google" id="ProtNLM"/>
    </source>
</evidence>
<gene>
    <name evidence="2" type="ORF">MuYL_4717</name>
</gene>
<dbReference type="OrthoDB" id="5966279at2"/>
<dbReference type="Gene3D" id="1.10.287.910">
    <property type="entry name" value="bacterial mercury transporter, merf"/>
    <property type="match status" value="1"/>
</dbReference>
<evidence type="ECO:0000313" key="3">
    <source>
        <dbReference type="Proteomes" id="UP000215002"/>
    </source>
</evidence>
<dbReference type="GO" id="GO:0015097">
    <property type="term" value="F:mercury ion transmembrane transporter activity"/>
    <property type="evidence" value="ECO:0007669"/>
    <property type="project" value="InterPro"/>
</dbReference>
<name>A0A223P3H6_9SPHI</name>
<sequence length="142" mass="15932">MDHSKHSSKLDNVGMTASILCAVHCAVVPFLITSLPLLGLGFLANPWVEWSMILFALLIGFYAIGLSYFRSHRRVLPLILLFGGFLIIITGHLYITNWREAIIVPFGGLLIATAHFFNYKYTAICRNANTLFHLKHSHPHKG</sequence>
<evidence type="ECO:0000313" key="2">
    <source>
        <dbReference type="EMBL" id="ASU36600.1"/>
    </source>
</evidence>
<reference evidence="2 3" key="1">
    <citation type="submission" date="2017-08" db="EMBL/GenBank/DDBJ databases">
        <title>Complete genome sequence of Mucilaginibacter sp. strain BJC16-A31.</title>
        <authorList>
            <consortium name="Henan University of Science and Technology"/>
            <person name="You X."/>
        </authorList>
    </citation>
    <scope>NUCLEOTIDE SEQUENCE [LARGE SCALE GENOMIC DNA]</scope>
    <source>
        <strain evidence="2 3">BJC16-A31</strain>
    </source>
</reference>
<feature type="transmembrane region" description="Helical" evidence="1">
    <location>
        <begin position="101"/>
        <end position="119"/>
    </location>
</feature>
<dbReference type="GO" id="GO:0016020">
    <property type="term" value="C:membrane"/>
    <property type="evidence" value="ECO:0007669"/>
    <property type="project" value="InterPro"/>
</dbReference>
<keyword evidence="1" id="KW-0812">Transmembrane</keyword>
<accession>A0A223P3H6</accession>
<feature type="transmembrane region" description="Helical" evidence="1">
    <location>
        <begin position="12"/>
        <end position="38"/>
    </location>
</feature>
<evidence type="ECO:0000256" key="1">
    <source>
        <dbReference type="SAM" id="Phobius"/>
    </source>
</evidence>
<organism evidence="2 3">
    <name type="scientific">Mucilaginibacter xinganensis</name>
    <dbReference type="NCBI Taxonomy" id="1234841"/>
    <lineage>
        <taxon>Bacteria</taxon>
        <taxon>Pseudomonadati</taxon>
        <taxon>Bacteroidota</taxon>
        <taxon>Sphingobacteriia</taxon>
        <taxon>Sphingobacteriales</taxon>
        <taxon>Sphingobacteriaceae</taxon>
        <taxon>Mucilaginibacter</taxon>
    </lineage>
</organism>
<dbReference type="Proteomes" id="UP000215002">
    <property type="component" value="Chromosome"/>
</dbReference>
<dbReference type="RefSeq" id="WP_094572598.1">
    <property type="nucleotide sequence ID" value="NZ_CP022743.1"/>
</dbReference>
<feature type="transmembrane region" description="Helical" evidence="1">
    <location>
        <begin position="50"/>
        <end position="69"/>
    </location>
</feature>
<keyword evidence="1" id="KW-1133">Transmembrane helix</keyword>